<organism evidence="3 4">
    <name type="scientific">Burkholderia plantarii</name>
    <dbReference type="NCBI Taxonomy" id="41899"/>
    <lineage>
        <taxon>Bacteria</taxon>
        <taxon>Pseudomonadati</taxon>
        <taxon>Pseudomonadota</taxon>
        <taxon>Betaproteobacteria</taxon>
        <taxon>Burkholderiales</taxon>
        <taxon>Burkholderiaceae</taxon>
        <taxon>Burkholderia</taxon>
    </lineage>
</organism>
<reference evidence="3 4" key="2">
    <citation type="journal article" date="2016" name="Appl. Microbiol. Biotechnol.">
        <title>Mutations improving production and secretion of extracellular lipase by Burkholderia glumae PG1.</title>
        <authorList>
            <person name="Knapp A."/>
            <person name="Voget S."/>
            <person name="Gao R."/>
            <person name="Zaburannyi N."/>
            <person name="Krysciak D."/>
            <person name="Breuer M."/>
            <person name="Hauer B."/>
            <person name="Streit W.R."/>
            <person name="Muller R."/>
            <person name="Daniel R."/>
            <person name="Jaeger K.E."/>
        </authorList>
    </citation>
    <scope>NUCLEOTIDE SEQUENCE [LARGE SCALE GENOMIC DNA]</scope>
    <source>
        <strain evidence="3 4">PG1</strain>
    </source>
</reference>
<name>A0A0B6S7I7_BURPL</name>
<evidence type="ECO:0000313" key="3">
    <source>
        <dbReference type="EMBL" id="AJK50359.1"/>
    </source>
</evidence>
<dbReference type="HOGENOM" id="CLU_054513_0_0_4"/>
<dbReference type="EMBL" id="CP002581">
    <property type="protein sequence ID" value="AJK50359.1"/>
    <property type="molecule type" value="Genomic_DNA"/>
</dbReference>
<dbReference type="KEGG" id="bgp:BGL_2c23000"/>
<dbReference type="InterPro" id="IPR012349">
    <property type="entry name" value="Split_barrel_FMN-bd"/>
</dbReference>
<dbReference type="Gene3D" id="2.30.110.10">
    <property type="entry name" value="Electron Transport, Fmn-binding Protein, Chain A"/>
    <property type="match status" value="1"/>
</dbReference>
<dbReference type="PANTHER" id="PTHR42815:SF2">
    <property type="entry name" value="FAD-BINDING, PUTATIVE (AFU_ORTHOLOGUE AFUA_6G07600)-RELATED"/>
    <property type="match status" value="1"/>
</dbReference>
<evidence type="ECO:0000259" key="2">
    <source>
        <dbReference type="Pfam" id="PF01243"/>
    </source>
</evidence>
<dbReference type="InterPro" id="IPR011576">
    <property type="entry name" value="Pyridox_Oxase_N"/>
</dbReference>
<protein>
    <submittedName>
        <fullName evidence="3">Putative pyridoxamine 5'-phosphate oxidase</fullName>
    </submittedName>
</protein>
<reference evidence="4" key="1">
    <citation type="submission" date="2011-03" db="EMBL/GenBank/DDBJ databases">
        <authorList>
            <person name="Voget S."/>
            <person name="Streit W.R."/>
            <person name="Jaeger K.E."/>
            <person name="Daniel R."/>
        </authorList>
    </citation>
    <scope>NUCLEOTIDE SEQUENCE [LARGE SCALE GENOMIC DNA]</scope>
    <source>
        <strain evidence="4">PG1</strain>
    </source>
</reference>
<feature type="domain" description="Pyridoxamine 5'-phosphate oxidase N-terminal" evidence="2">
    <location>
        <begin position="179"/>
        <end position="284"/>
    </location>
</feature>
<dbReference type="SUPFAM" id="SSF50475">
    <property type="entry name" value="FMN-binding split barrel"/>
    <property type="match status" value="1"/>
</dbReference>
<dbReference type="PANTHER" id="PTHR42815">
    <property type="entry name" value="FAD-BINDING, PUTATIVE (AFU_ORTHOLOGUE AFUA_6G07600)-RELATED"/>
    <property type="match status" value="1"/>
</dbReference>
<dbReference type="Pfam" id="PF01243">
    <property type="entry name" value="PNPOx_N"/>
    <property type="match status" value="1"/>
</dbReference>
<feature type="region of interest" description="Disordered" evidence="1">
    <location>
        <begin position="320"/>
        <end position="358"/>
    </location>
</feature>
<proteinExistence type="predicted"/>
<evidence type="ECO:0000256" key="1">
    <source>
        <dbReference type="SAM" id="MobiDB-lite"/>
    </source>
</evidence>
<dbReference type="Proteomes" id="UP000031838">
    <property type="component" value="Chromosome 2"/>
</dbReference>
<accession>A0A0B6S7I7</accession>
<feature type="compositionally biased region" description="Gly residues" evidence="1">
    <location>
        <begin position="322"/>
        <end position="342"/>
    </location>
</feature>
<sequence length="374" mass="39285">MNGPTMIEPGKAAGASPFHAGELAVQRRAGVAEHADVAGRIGIRGFMPEQHRAFFAQLSWFIVGGVDAGGQPWATLRAGEPGFVAAPDPVTLRVAGGALRDDPLADAWRPGAPFGGLGIELPTRRRNRVNGTVAALDGAVLSVAVTQSFGNCPKYIQRRTPEPVAPAWPAVPLRRASALDEADRALIARADTFFVASANLDPDAHHARGVDVSHRGGLPGFVRVDDARTLTVPDYSGNRYFNTLGNFVSNPRAGLLFVDFESGDLLYVAARAEIVWDGPDLAAFEGAQRLVRFRLSEVRRSEAALPFRWSAAEYAPQFTRAGGAGGGAQGAGPGQRTGAGGDDGSERAARRGDQAAPLAALATATATRVCLPPR</sequence>
<evidence type="ECO:0000313" key="4">
    <source>
        <dbReference type="Proteomes" id="UP000031838"/>
    </source>
</evidence>
<gene>
    <name evidence="3" type="ORF">BGL_2c23000</name>
</gene>
<feature type="compositionally biased region" description="Basic and acidic residues" evidence="1">
    <location>
        <begin position="344"/>
        <end position="353"/>
    </location>
</feature>
<dbReference type="AlphaFoldDB" id="A0A0B6S7I7"/>
<keyword evidence="4" id="KW-1185">Reference proteome</keyword>